<dbReference type="Proteomes" id="UP001150259">
    <property type="component" value="Unassembled WGS sequence"/>
</dbReference>
<evidence type="ECO:0000313" key="2">
    <source>
        <dbReference type="Proteomes" id="UP001150259"/>
    </source>
</evidence>
<sequence>MSVTGAGAASSTPASGAGRRVVILRHAETVDNAARVWQGHKDTELSETGRQQVAAAAPHLAAYRPALLVSSDLQRAAATADAIASLTGLEVRLDARLREVHVGEWQGMHADEVRERYPETIAALDRGEDVPRGLTGETRAEVAHRVGECVREVERELLPGETAVIVAHGVSGRIGATELVGLDQDVSDVIFRGIDNCHWIELVESSKSFSARSRWRISGWNLGPWRL</sequence>
<dbReference type="SMART" id="SM00855">
    <property type="entry name" value="PGAM"/>
    <property type="match status" value="1"/>
</dbReference>
<dbReference type="CDD" id="cd07067">
    <property type="entry name" value="HP_PGM_like"/>
    <property type="match status" value="1"/>
</dbReference>
<dbReference type="SUPFAM" id="SSF53254">
    <property type="entry name" value="Phosphoglycerate mutase-like"/>
    <property type="match status" value="1"/>
</dbReference>
<dbReference type="InterPro" id="IPR029033">
    <property type="entry name" value="His_PPase_superfam"/>
</dbReference>
<proteinExistence type="predicted"/>
<reference evidence="1 2" key="1">
    <citation type="submission" date="2022-11" db="EMBL/GenBank/DDBJ databases">
        <title>Anaerobic phenanthrene biodegradation by a DNRA strain PheN6.</title>
        <authorList>
            <person name="Zhang Z."/>
        </authorList>
    </citation>
    <scope>NUCLEOTIDE SEQUENCE [LARGE SCALE GENOMIC DNA]</scope>
    <source>
        <strain evidence="1 2">PheN6</strain>
    </source>
</reference>
<dbReference type="InterPro" id="IPR013078">
    <property type="entry name" value="His_Pase_superF_clade-1"/>
</dbReference>
<evidence type="ECO:0000313" key="1">
    <source>
        <dbReference type="EMBL" id="MDC5698648.1"/>
    </source>
</evidence>
<dbReference type="PANTHER" id="PTHR48100:SF62">
    <property type="entry name" value="GLUCOSYL-3-PHOSPHOGLYCERATE PHOSPHATASE"/>
    <property type="match status" value="1"/>
</dbReference>
<dbReference type="EMBL" id="JAPFQL010000078">
    <property type="protein sequence ID" value="MDC5698648.1"/>
    <property type="molecule type" value="Genomic_DNA"/>
</dbReference>
<gene>
    <name evidence="1" type="ORF">OO014_15435</name>
</gene>
<dbReference type="Pfam" id="PF00300">
    <property type="entry name" value="His_Phos_1"/>
    <property type="match status" value="1"/>
</dbReference>
<dbReference type="InterPro" id="IPR050275">
    <property type="entry name" value="PGM_Phosphatase"/>
</dbReference>
<organism evidence="1 2">
    <name type="scientific">Intrasporangium calvum</name>
    <dbReference type="NCBI Taxonomy" id="53358"/>
    <lineage>
        <taxon>Bacteria</taxon>
        <taxon>Bacillati</taxon>
        <taxon>Actinomycetota</taxon>
        <taxon>Actinomycetes</taxon>
        <taxon>Micrococcales</taxon>
        <taxon>Intrasporangiaceae</taxon>
        <taxon>Intrasporangium</taxon>
    </lineage>
</organism>
<accession>A0ABT5GK85</accession>
<protein>
    <submittedName>
        <fullName evidence="1">Histidine phosphatase family protein</fullName>
    </submittedName>
</protein>
<dbReference type="Gene3D" id="3.40.50.1240">
    <property type="entry name" value="Phosphoglycerate mutase-like"/>
    <property type="match status" value="1"/>
</dbReference>
<dbReference type="PANTHER" id="PTHR48100">
    <property type="entry name" value="BROAD-SPECIFICITY PHOSPHATASE YOR283W-RELATED"/>
    <property type="match status" value="1"/>
</dbReference>
<comment type="caution">
    <text evidence="1">The sequence shown here is derived from an EMBL/GenBank/DDBJ whole genome shotgun (WGS) entry which is preliminary data.</text>
</comment>
<dbReference type="RefSeq" id="WP_272463214.1">
    <property type="nucleotide sequence ID" value="NZ_JAPFQL010000078.1"/>
</dbReference>
<name>A0ABT5GK85_9MICO</name>
<keyword evidence="2" id="KW-1185">Reference proteome</keyword>